<dbReference type="EMBL" id="JAVRFH010000021">
    <property type="protein sequence ID" value="MDT0612744.1"/>
    <property type="molecule type" value="Genomic_DNA"/>
</dbReference>
<reference evidence="1" key="1">
    <citation type="submission" date="2024-05" db="EMBL/GenBank/DDBJ databases">
        <title>30 novel species of actinomycetes from the DSMZ collection.</title>
        <authorList>
            <person name="Nouioui I."/>
        </authorList>
    </citation>
    <scope>NUCLEOTIDE SEQUENCE</scope>
    <source>
        <strain evidence="1">DSM 40712</strain>
    </source>
</reference>
<organism evidence="1 2">
    <name type="scientific">Streptomyces lancefieldiae</name>
    <dbReference type="NCBI Taxonomy" id="3075520"/>
    <lineage>
        <taxon>Bacteria</taxon>
        <taxon>Bacillati</taxon>
        <taxon>Actinomycetota</taxon>
        <taxon>Actinomycetes</taxon>
        <taxon>Kitasatosporales</taxon>
        <taxon>Streptomycetaceae</taxon>
        <taxon>Streptomyces</taxon>
    </lineage>
</organism>
<proteinExistence type="predicted"/>
<evidence type="ECO:0000313" key="2">
    <source>
        <dbReference type="Proteomes" id="UP001180724"/>
    </source>
</evidence>
<accession>A0ABU3ARD1</accession>
<keyword evidence="2" id="KW-1185">Reference proteome</keyword>
<protein>
    <submittedName>
        <fullName evidence="1">Uncharacterized protein</fullName>
    </submittedName>
</protein>
<dbReference type="RefSeq" id="WP_311574818.1">
    <property type="nucleotide sequence ID" value="NZ_JAVRFH010000021.1"/>
</dbReference>
<sequence>MATTSQSTAADRGADPLTRGLLERLALSDRPDEAALAPDLPWPRLLAVLSAYHRREVRVGFPELTSDRL</sequence>
<evidence type="ECO:0000313" key="1">
    <source>
        <dbReference type="EMBL" id="MDT0612744.1"/>
    </source>
</evidence>
<name>A0ABU3ARD1_9ACTN</name>
<gene>
    <name evidence="1" type="ORF">RM812_21365</name>
</gene>
<dbReference type="Proteomes" id="UP001180724">
    <property type="component" value="Unassembled WGS sequence"/>
</dbReference>
<comment type="caution">
    <text evidence="1">The sequence shown here is derived from an EMBL/GenBank/DDBJ whole genome shotgun (WGS) entry which is preliminary data.</text>
</comment>